<dbReference type="GO" id="GO:0019748">
    <property type="term" value="P:secondary metabolic process"/>
    <property type="evidence" value="ECO:0007669"/>
    <property type="project" value="InterPro"/>
</dbReference>
<dbReference type="InterPro" id="IPR011009">
    <property type="entry name" value="Kinase-like_dom_sf"/>
</dbReference>
<dbReference type="EMBL" id="CP098807">
    <property type="protein sequence ID" value="USJ24784.1"/>
    <property type="molecule type" value="Genomic_DNA"/>
</dbReference>
<dbReference type="Pfam" id="PF04655">
    <property type="entry name" value="APH_6_hur"/>
    <property type="match status" value="1"/>
</dbReference>
<evidence type="ECO:0000313" key="1">
    <source>
        <dbReference type="EMBL" id="USJ24784.1"/>
    </source>
</evidence>
<dbReference type="OrthoDB" id="3638028at2"/>
<dbReference type="RefSeq" id="WP_090295782.1">
    <property type="nucleotide sequence ID" value="NZ_CP098807.1"/>
</dbReference>
<dbReference type="SUPFAM" id="SSF56112">
    <property type="entry name" value="Protein kinase-like (PK-like)"/>
    <property type="match status" value="1"/>
</dbReference>
<protein>
    <submittedName>
        <fullName evidence="1">3'-kinase</fullName>
    </submittedName>
</protein>
<sequence>MFSLYSEKWSLHPDGDVIVTPSSRLYPVRYRGQQAMLKVAEDPEEKYGRLPLLYWNGHGAAKVYEADGDAVLMERTDSQRNLFHMAMTGSDEEVTRIICRTVAELHAPRSTPVPGGLVPLDKWFASLETAAPAQGGLFARALEAAKSLFADPEPPVVLHADVHHANILDFGDRGWLAIDPKRVLGDRGYDYANLFCNPELPLVTAPGRLQRHLPIVAKETGLHPHRILNWVLAYAGLSAAWFLEDHDDFGVENDLTMARIAIAELGS</sequence>
<gene>
    <name evidence="1" type="ORF">NE863_07435</name>
</gene>
<dbReference type="GO" id="GO:0016773">
    <property type="term" value="F:phosphotransferase activity, alcohol group as acceptor"/>
    <property type="evidence" value="ECO:0007669"/>
    <property type="project" value="InterPro"/>
</dbReference>
<proteinExistence type="predicted"/>
<dbReference type="AlphaFoldDB" id="A0A9Q8YBR2"/>
<reference evidence="1" key="1">
    <citation type="submission" date="2022-06" db="EMBL/GenBank/DDBJ databases">
        <title>Physiological and biochemical characterization and genomic elucidation of a strain of the genus Ensifer adhaerens M8 that combines arsenic oxidation and chromium reduction.</title>
        <authorList>
            <person name="Li X."/>
            <person name="Yu c."/>
        </authorList>
    </citation>
    <scope>NUCLEOTIDE SEQUENCE</scope>
    <source>
        <strain evidence="1">M8</strain>
    </source>
</reference>
<name>A0A9Q8YBR2_ENSAD</name>
<organism evidence="1 2">
    <name type="scientific">Ensifer adhaerens</name>
    <name type="common">Sinorhizobium morelense</name>
    <dbReference type="NCBI Taxonomy" id="106592"/>
    <lineage>
        <taxon>Bacteria</taxon>
        <taxon>Pseudomonadati</taxon>
        <taxon>Pseudomonadota</taxon>
        <taxon>Alphaproteobacteria</taxon>
        <taxon>Hyphomicrobiales</taxon>
        <taxon>Rhizobiaceae</taxon>
        <taxon>Sinorhizobium/Ensifer group</taxon>
        <taxon>Ensifer</taxon>
    </lineage>
</organism>
<dbReference type="Gene3D" id="3.90.1200.10">
    <property type="match status" value="1"/>
</dbReference>
<evidence type="ECO:0000313" key="2">
    <source>
        <dbReference type="Proteomes" id="UP001055460"/>
    </source>
</evidence>
<dbReference type="Proteomes" id="UP001055460">
    <property type="component" value="Chromosome"/>
</dbReference>
<dbReference type="InterPro" id="IPR006748">
    <property type="entry name" value="NH2Glyco/OHUrea_AB-resist_kin"/>
</dbReference>
<accession>A0A9Q8YBR2</accession>